<keyword evidence="1" id="KW-1133">Transmembrane helix</keyword>
<evidence type="ECO:0000256" key="1">
    <source>
        <dbReference type="SAM" id="Phobius"/>
    </source>
</evidence>
<reference evidence="2" key="1">
    <citation type="journal article" date="2014" name="Int. J. Syst. Evol. Microbiol.">
        <title>Complete genome sequence of Corynebacterium casei LMG S-19264T (=DSM 44701T), isolated from a smear-ripened cheese.</title>
        <authorList>
            <consortium name="US DOE Joint Genome Institute (JGI-PGF)"/>
            <person name="Walter F."/>
            <person name="Albersmeier A."/>
            <person name="Kalinowski J."/>
            <person name="Ruckert C."/>
        </authorList>
    </citation>
    <scope>NUCLEOTIDE SEQUENCE</scope>
    <source>
        <strain evidence="2">KCTC 32337</strain>
    </source>
</reference>
<name>A0A8H9IES4_9ALTE</name>
<organism evidence="2 3">
    <name type="scientific">Paraglaciecola chathamensis</name>
    <dbReference type="NCBI Taxonomy" id="368405"/>
    <lineage>
        <taxon>Bacteria</taxon>
        <taxon>Pseudomonadati</taxon>
        <taxon>Pseudomonadota</taxon>
        <taxon>Gammaproteobacteria</taxon>
        <taxon>Alteromonadales</taxon>
        <taxon>Alteromonadaceae</taxon>
        <taxon>Paraglaciecola</taxon>
    </lineage>
</organism>
<keyword evidence="1" id="KW-0812">Transmembrane</keyword>
<dbReference type="Proteomes" id="UP000622604">
    <property type="component" value="Unassembled WGS sequence"/>
</dbReference>
<comment type="caution">
    <text evidence="2">The sequence shown here is derived from an EMBL/GenBank/DDBJ whole genome shotgun (WGS) entry which is preliminary data.</text>
</comment>
<dbReference type="EMBL" id="BMZC01000019">
    <property type="protein sequence ID" value="GGZ81729.1"/>
    <property type="molecule type" value="Genomic_DNA"/>
</dbReference>
<protein>
    <submittedName>
        <fullName evidence="2">Uncharacterized protein</fullName>
    </submittedName>
</protein>
<evidence type="ECO:0000313" key="3">
    <source>
        <dbReference type="Proteomes" id="UP000622604"/>
    </source>
</evidence>
<reference evidence="2" key="2">
    <citation type="submission" date="2020-09" db="EMBL/GenBank/DDBJ databases">
        <authorList>
            <person name="Sun Q."/>
            <person name="Kim S."/>
        </authorList>
    </citation>
    <scope>NUCLEOTIDE SEQUENCE</scope>
    <source>
        <strain evidence="2">KCTC 32337</strain>
    </source>
</reference>
<gene>
    <name evidence="2" type="ORF">GCM10011274_44370</name>
</gene>
<keyword evidence="1" id="KW-0472">Membrane</keyword>
<proteinExistence type="predicted"/>
<feature type="transmembrane region" description="Helical" evidence="1">
    <location>
        <begin position="7"/>
        <end position="28"/>
    </location>
</feature>
<accession>A0A8H9IES4</accession>
<dbReference type="RefSeq" id="WP_007987753.1">
    <property type="nucleotide sequence ID" value="NZ_BMZC01000019.1"/>
</dbReference>
<sequence>MSNNKTLISLLFAVAVIALTITVFLPLANIPEQTASTPAFMVAILLFKIAGAIAAGVLAMLFVSDRPWRKLRHSEDIVFAKKQDLNAAKQEPFNHAYHGHSSK</sequence>
<evidence type="ECO:0000313" key="2">
    <source>
        <dbReference type="EMBL" id="GGZ81729.1"/>
    </source>
</evidence>
<feature type="transmembrane region" description="Helical" evidence="1">
    <location>
        <begin position="40"/>
        <end position="63"/>
    </location>
</feature>
<dbReference type="AlphaFoldDB" id="A0A8H9IES4"/>